<evidence type="ECO:0000313" key="3">
    <source>
        <dbReference type="Proteomes" id="UP000286077"/>
    </source>
</evidence>
<proteinExistence type="predicted"/>
<dbReference type="Proteomes" id="UP000286077">
    <property type="component" value="Unassembled WGS sequence"/>
</dbReference>
<keyword evidence="1" id="KW-1133">Transmembrane helix</keyword>
<organism evidence="2 3">
    <name type="scientific">Segatella copri</name>
    <dbReference type="NCBI Taxonomy" id="165179"/>
    <lineage>
        <taxon>Bacteria</taxon>
        <taxon>Pseudomonadati</taxon>
        <taxon>Bacteroidota</taxon>
        <taxon>Bacteroidia</taxon>
        <taxon>Bacteroidales</taxon>
        <taxon>Prevotellaceae</taxon>
        <taxon>Segatella</taxon>
    </lineage>
</organism>
<feature type="transmembrane region" description="Helical" evidence="1">
    <location>
        <begin position="12"/>
        <end position="33"/>
    </location>
</feature>
<dbReference type="AlphaFoldDB" id="A0AA92U5S0"/>
<gene>
    <name evidence="2" type="ORF">DWV60_07190</name>
</gene>
<protein>
    <submittedName>
        <fullName evidence="2">Uncharacterized protein</fullName>
    </submittedName>
</protein>
<accession>A0AA92U5S0</accession>
<dbReference type="EMBL" id="QSAQ01000015">
    <property type="protein sequence ID" value="RGW68323.1"/>
    <property type="molecule type" value="Genomic_DNA"/>
</dbReference>
<sequence length="68" mass="7684">MKIMLVAMKMVMMTVAATMIVLMKTIMIVVIAIVMSMKAVRMMSAMTIIAVGSHLMKMDYSHYNIIRL</sequence>
<keyword evidence="1" id="KW-0812">Transmembrane</keyword>
<name>A0AA92U5S0_9BACT</name>
<evidence type="ECO:0000313" key="2">
    <source>
        <dbReference type="EMBL" id="RGW68323.1"/>
    </source>
</evidence>
<evidence type="ECO:0000256" key="1">
    <source>
        <dbReference type="SAM" id="Phobius"/>
    </source>
</evidence>
<comment type="caution">
    <text evidence="2">The sequence shown here is derived from an EMBL/GenBank/DDBJ whole genome shotgun (WGS) entry which is preliminary data.</text>
</comment>
<reference evidence="2 3" key="1">
    <citation type="submission" date="2018-08" db="EMBL/GenBank/DDBJ databases">
        <title>A genome reference for cultivated species of the human gut microbiota.</title>
        <authorList>
            <person name="Zou Y."/>
            <person name="Xue W."/>
            <person name="Luo G."/>
        </authorList>
    </citation>
    <scope>NUCLEOTIDE SEQUENCE [LARGE SCALE GENOMIC DNA]</scope>
    <source>
        <strain evidence="2 3">AF11-14</strain>
    </source>
</reference>
<keyword evidence="1" id="KW-0472">Membrane</keyword>